<dbReference type="Pfam" id="PF00149">
    <property type="entry name" value="Metallophos"/>
    <property type="match status" value="1"/>
</dbReference>
<dbReference type="AlphaFoldDB" id="A0A6M1RWB0"/>
<dbReference type="GO" id="GO:0046872">
    <property type="term" value="F:metal ion binding"/>
    <property type="evidence" value="ECO:0007669"/>
    <property type="project" value="UniProtKB-KW"/>
</dbReference>
<dbReference type="InterPro" id="IPR029052">
    <property type="entry name" value="Metallo-depent_PP-like"/>
</dbReference>
<dbReference type="RefSeq" id="WP_163900681.1">
    <property type="nucleotide sequence ID" value="NZ_CP048427.1"/>
</dbReference>
<dbReference type="PANTHER" id="PTHR31302">
    <property type="entry name" value="TRANSMEMBRANE PROTEIN WITH METALLOPHOSPHOESTERASE DOMAIN-RELATED"/>
    <property type="match status" value="1"/>
</dbReference>
<dbReference type="InterPro" id="IPR051158">
    <property type="entry name" value="Metallophosphoesterase_sf"/>
</dbReference>
<dbReference type="GO" id="GO:0009245">
    <property type="term" value="P:lipid A biosynthetic process"/>
    <property type="evidence" value="ECO:0007669"/>
    <property type="project" value="TreeGrafter"/>
</dbReference>
<reference evidence="4 5" key="1">
    <citation type="submission" date="2020-02" db="EMBL/GenBank/DDBJ databases">
        <title>Genome sequence of the type strain CCBAU10050 of Rhizobium daejeonense.</title>
        <authorList>
            <person name="Gao J."/>
            <person name="Sun J."/>
        </authorList>
    </citation>
    <scope>NUCLEOTIDE SEQUENCE [LARGE SCALE GENOMIC DNA]</scope>
    <source>
        <strain evidence="4 5">CCBAU10050</strain>
    </source>
</reference>
<dbReference type="PANTHER" id="PTHR31302:SF31">
    <property type="entry name" value="PHOSPHODIESTERASE YAEI"/>
    <property type="match status" value="1"/>
</dbReference>
<feature type="domain" description="Calcineurin-like phosphoesterase" evidence="3">
    <location>
        <begin position="52"/>
        <end position="241"/>
    </location>
</feature>
<dbReference type="SUPFAM" id="SSF56300">
    <property type="entry name" value="Metallo-dependent phosphatases"/>
    <property type="match status" value="1"/>
</dbReference>
<keyword evidence="1" id="KW-0479">Metal-binding</keyword>
<name>A0A6M1RWB0_9HYPH</name>
<comment type="caution">
    <text evidence="4">The sequence shown here is derived from an EMBL/GenBank/DDBJ whole genome shotgun (WGS) entry which is preliminary data.</text>
</comment>
<evidence type="ECO:0000259" key="3">
    <source>
        <dbReference type="Pfam" id="PF00149"/>
    </source>
</evidence>
<evidence type="ECO:0000313" key="4">
    <source>
        <dbReference type="EMBL" id="NGO62301.1"/>
    </source>
</evidence>
<evidence type="ECO:0000256" key="1">
    <source>
        <dbReference type="ARBA" id="ARBA00022723"/>
    </source>
</evidence>
<dbReference type="GO" id="GO:0016020">
    <property type="term" value="C:membrane"/>
    <property type="evidence" value="ECO:0007669"/>
    <property type="project" value="GOC"/>
</dbReference>
<evidence type="ECO:0000313" key="5">
    <source>
        <dbReference type="Proteomes" id="UP000477849"/>
    </source>
</evidence>
<dbReference type="Proteomes" id="UP000477849">
    <property type="component" value="Unassembled WGS sequence"/>
</dbReference>
<proteinExistence type="predicted"/>
<gene>
    <name evidence="4" type="ORF">G6N76_01340</name>
</gene>
<dbReference type="GO" id="GO:0008758">
    <property type="term" value="F:UDP-2,3-diacylglucosamine hydrolase activity"/>
    <property type="evidence" value="ECO:0007669"/>
    <property type="project" value="TreeGrafter"/>
</dbReference>
<sequence length="307" mass="32731">MIARRGFLKLLGGLLMAGFGTSAYAVGIEPFARPRVTRYALTPRDWPGDLKLKIIALADFHACEPWMPADRIAAICDQANALEGDMVLLLGDYMTSMWFNTGYVEPARWAKALSRLKAPLGVHAILGNHDWLNDPVALAAGHGPTLAHKALGDVGIPVYDNLAVRMEKDGRPFWLAGLADQLQPGNPAPDGSGIIPGLDDLPATLAQIKGDEPAILMAHEPDIFVEVPGRIALTLSGHTHGGQLRLFGYSPLVPSRFGNRYAYGHIVEDGRHLIVSAGFGLSNLPIRLGAPPEIVVVELGGAGLPAA</sequence>
<keyword evidence="5" id="KW-1185">Reference proteome</keyword>
<dbReference type="InterPro" id="IPR004843">
    <property type="entry name" value="Calcineurin-like_PHP"/>
</dbReference>
<organism evidence="4 5">
    <name type="scientific">Rhizobium daejeonense</name>
    <dbReference type="NCBI Taxonomy" id="240521"/>
    <lineage>
        <taxon>Bacteria</taxon>
        <taxon>Pseudomonadati</taxon>
        <taxon>Pseudomonadota</taxon>
        <taxon>Alphaproteobacteria</taxon>
        <taxon>Hyphomicrobiales</taxon>
        <taxon>Rhizobiaceae</taxon>
        <taxon>Rhizobium/Agrobacterium group</taxon>
        <taxon>Rhizobium</taxon>
    </lineage>
</organism>
<dbReference type="EMBL" id="JAAKZH010000001">
    <property type="protein sequence ID" value="NGO62301.1"/>
    <property type="molecule type" value="Genomic_DNA"/>
</dbReference>
<protein>
    <submittedName>
        <fullName evidence="4">Metallophosphoesterase</fullName>
    </submittedName>
</protein>
<accession>A0A6M1RWB0</accession>
<dbReference type="Gene3D" id="3.60.21.10">
    <property type="match status" value="1"/>
</dbReference>
<evidence type="ECO:0000256" key="2">
    <source>
        <dbReference type="ARBA" id="ARBA00022801"/>
    </source>
</evidence>
<keyword evidence="2" id="KW-0378">Hydrolase</keyword>